<dbReference type="Pfam" id="PF07209">
    <property type="entry name" value="DUF1415"/>
    <property type="match status" value="1"/>
</dbReference>
<evidence type="ECO:0000313" key="2">
    <source>
        <dbReference type="Proteomes" id="UP000287766"/>
    </source>
</evidence>
<dbReference type="InterPro" id="IPR009858">
    <property type="entry name" value="DUF1415"/>
</dbReference>
<gene>
    <name evidence="1" type="ORF">CWE22_06920</name>
</gene>
<organism evidence="1 2">
    <name type="scientific">Pseudidiomarina aestuarii</name>
    <dbReference type="NCBI Taxonomy" id="624146"/>
    <lineage>
        <taxon>Bacteria</taxon>
        <taxon>Pseudomonadati</taxon>
        <taxon>Pseudomonadota</taxon>
        <taxon>Gammaproteobacteria</taxon>
        <taxon>Alteromonadales</taxon>
        <taxon>Idiomarinaceae</taxon>
        <taxon>Pseudidiomarina</taxon>
    </lineage>
</organism>
<keyword evidence="2" id="KW-1185">Reference proteome</keyword>
<protein>
    <submittedName>
        <fullName evidence="1">DUF1415 domain-containing protein</fullName>
    </submittedName>
</protein>
<name>A0A7Z7EUB1_9GAMM</name>
<accession>A0A7Z7EUB1</accession>
<proteinExistence type="predicted"/>
<reference evidence="2" key="1">
    <citation type="journal article" date="2018" name="Front. Microbiol.">
        <title>Genome-Based Analysis Reveals the Taxonomy and Diversity of the Family Idiomarinaceae.</title>
        <authorList>
            <person name="Liu Y."/>
            <person name="Lai Q."/>
            <person name="Shao Z."/>
        </authorList>
    </citation>
    <scope>NUCLEOTIDE SEQUENCE [LARGE SCALE GENOMIC DNA]</scope>
    <source>
        <strain evidence="2">KYW314</strain>
    </source>
</reference>
<sequence length="185" mass="21243">MSVMSATELTRAWVQDIIVKHSICPFAKREVERNTIRYQECDAESAADILEQLVLECMVLDRHPETETTIIILTKGFADFHQYLQLVETAEDLIVEYDYEGIYQIASFHPDYCFAGEPADDPANFTNRAPYPLLHILRESSVDKALQYYQEPESIPERNIEFARSKGSDFWLAALAQLKSSQDTK</sequence>
<dbReference type="EMBL" id="PIPR01000001">
    <property type="protein sequence ID" value="RUO41875.1"/>
    <property type="molecule type" value="Genomic_DNA"/>
</dbReference>
<comment type="caution">
    <text evidence="1">The sequence shown here is derived from an EMBL/GenBank/DDBJ whole genome shotgun (WGS) entry which is preliminary data.</text>
</comment>
<dbReference type="Proteomes" id="UP000287766">
    <property type="component" value="Unassembled WGS sequence"/>
</dbReference>
<evidence type="ECO:0000313" key="1">
    <source>
        <dbReference type="EMBL" id="RUO41875.1"/>
    </source>
</evidence>
<dbReference type="AlphaFoldDB" id="A0A7Z7EUB1"/>